<name>A0A6N4R6A3_BLAVI</name>
<gene>
    <name evidence="3" type="ORF">DI628_05390</name>
</gene>
<comment type="caution">
    <text evidence="3">The sequence shown here is derived from an EMBL/GenBank/DDBJ whole genome shotgun (WGS) entry which is preliminary data.</text>
</comment>
<dbReference type="PROSITE" id="PS51257">
    <property type="entry name" value="PROKAR_LIPOPROTEIN"/>
    <property type="match status" value="1"/>
</dbReference>
<dbReference type="AlphaFoldDB" id="A0A6N4R6A3"/>
<reference evidence="3 4" key="1">
    <citation type="journal article" date="2017" name="Nat. Commun.">
        <title>In situ click chemistry generation of cyclooxygenase-2 inhibitors.</title>
        <authorList>
            <person name="Bhardwaj A."/>
            <person name="Kaur J."/>
            <person name="Wuest M."/>
            <person name="Wuest F."/>
        </authorList>
    </citation>
    <scope>NUCLEOTIDE SEQUENCE [LARGE SCALE GENOMIC DNA]</scope>
    <source>
        <strain evidence="3">S2_018_000_R2_106</strain>
    </source>
</reference>
<proteinExistence type="predicted"/>
<dbReference type="Proteomes" id="UP000320948">
    <property type="component" value="Unassembled WGS sequence"/>
</dbReference>
<sequence>MKTPAFPLRTSALVMATALLLVACGEKAPPCVICYEDEWSREPFPGQAKQHLPALTPDQVKSGSPVSTREFLGESQREQPY</sequence>
<feature type="region of interest" description="Disordered" evidence="1">
    <location>
        <begin position="45"/>
        <end position="81"/>
    </location>
</feature>
<accession>A0A6N4R6A3</accession>
<feature type="compositionally biased region" description="Basic and acidic residues" evidence="1">
    <location>
        <begin position="71"/>
        <end position="81"/>
    </location>
</feature>
<evidence type="ECO:0000256" key="1">
    <source>
        <dbReference type="SAM" id="MobiDB-lite"/>
    </source>
</evidence>
<keyword evidence="2" id="KW-0732">Signal</keyword>
<feature type="chain" id="PRO_5026695048" evidence="2">
    <location>
        <begin position="29"/>
        <end position="81"/>
    </location>
</feature>
<evidence type="ECO:0000313" key="3">
    <source>
        <dbReference type="EMBL" id="TKW62053.1"/>
    </source>
</evidence>
<feature type="signal peptide" evidence="2">
    <location>
        <begin position="1"/>
        <end position="28"/>
    </location>
</feature>
<evidence type="ECO:0000256" key="2">
    <source>
        <dbReference type="SAM" id="SignalP"/>
    </source>
</evidence>
<dbReference type="EMBL" id="VAFM01000001">
    <property type="protein sequence ID" value="TKW62053.1"/>
    <property type="molecule type" value="Genomic_DNA"/>
</dbReference>
<evidence type="ECO:0000313" key="4">
    <source>
        <dbReference type="Proteomes" id="UP000320948"/>
    </source>
</evidence>
<organism evidence="3 4">
    <name type="scientific">Blastochloris viridis</name>
    <name type="common">Rhodopseudomonas viridis</name>
    <dbReference type="NCBI Taxonomy" id="1079"/>
    <lineage>
        <taxon>Bacteria</taxon>
        <taxon>Pseudomonadati</taxon>
        <taxon>Pseudomonadota</taxon>
        <taxon>Alphaproteobacteria</taxon>
        <taxon>Hyphomicrobiales</taxon>
        <taxon>Blastochloridaceae</taxon>
        <taxon>Blastochloris</taxon>
    </lineage>
</organism>
<protein>
    <submittedName>
        <fullName evidence="3">Uncharacterized protein</fullName>
    </submittedName>
</protein>